<gene>
    <name evidence="4" type="ORF">FYJ75_09095</name>
</gene>
<comment type="caution">
    <text evidence="4">The sequence shown here is derived from an EMBL/GenBank/DDBJ whole genome shotgun (WGS) entry which is preliminary data.</text>
</comment>
<dbReference type="AlphaFoldDB" id="A0A6L5YTA4"/>
<dbReference type="SUPFAM" id="SSF52540">
    <property type="entry name" value="P-loop containing nucleoside triphosphate hydrolases"/>
    <property type="match status" value="1"/>
</dbReference>
<sequence length="918" mass="105028">MDKYEYNLKQDQMKSLCAEENYDAAAEIADTINWNKIKNVNALVSAGEIYEKTGRYEDSKELLLMAYDRSPIGRTIIYRLAEVAVKMKDYELAQEYYEEFVEIAPHDNLKYVLEYTIKKAQGASYEELIPILEELKEQEYSEEWAYELAYLYHKAGMSEKCVEACDELILWFGDGPYVERALELKMLYQPLTRQQEEKYREIRQKRTGVTQIGAEEMKKAGEYEHEAVEIPQVNINPERFNTVNLQEEIAKGMQQILDATEKETVSDTMDNIKKMVEEIPYLQLPREEEEENDEPQFETDEEIDDSLKINFQEMIGEDSDGQMSMVVPEKMQLERQITGQMSIAEVLEEWEKTKKAAEEALEIAKQRKLESAKAKALQEAGDIMDRLTDVIPKLDAGISPRELLQQQYLKDEPEQDDEAETKSGETVSSEIPITEIDTTEPAEQQDSDELRELESDQDYAEDDDYEYDDILTPQEKEAGQIFADMNDILGKEIERLNNENAFFDEQLASVKSHVDEAEIPVEEAAGAGTLEIETSEDEMPEPEMEESEAPEIETVEFDQTKEQPKTDAIQDTIAEFEETDGIKETEMNPEEIADSIEQEMAEQEADQIVQSMTESILPEKEEEIPDITKRIPDLSKFHPDAFLKAETTRLPDIPFIEPEEKKPMMHLPDELRSVFSYFVPVKGMEDQLCQAIAGLKRHFEEDETAFTGNLIIQGGHGCGKTVLATSIIKAMQQETGRPNGRIGKIDSEALNHKNIQQLLRKVAGGCLIIENAGNLSRQSAVTLSLLLEQDSSGILVIMEDTTKGIKKALSLDDGYAKKFTEKINVPIFTNDELVAFAKSYSRELGYEMEEMAVLALYNRISNIQRLDQATTLTEVKEIVDEAIERSKHIGWKKAFSFITAKRHTEDDRILLRERDFEE</sequence>
<dbReference type="InterPro" id="IPR019734">
    <property type="entry name" value="TPR_rpt"/>
</dbReference>
<keyword evidence="5" id="KW-1185">Reference proteome</keyword>
<dbReference type="PROSITE" id="PS50005">
    <property type="entry name" value="TPR"/>
    <property type="match status" value="1"/>
</dbReference>
<evidence type="ECO:0000256" key="1">
    <source>
        <dbReference type="PROSITE-ProRule" id="PRU00339"/>
    </source>
</evidence>
<feature type="region of interest" description="Disordered" evidence="3">
    <location>
        <begin position="410"/>
        <end position="470"/>
    </location>
</feature>
<dbReference type="InterPro" id="IPR027417">
    <property type="entry name" value="P-loop_NTPase"/>
</dbReference>
<evidence type="ECO:0000256" key="3">
    <source>
        <dbReference type="SAM" id="MobiDB-lite"/>
    </source>
</evidence>
<dbReference type="InterPro" id="IPR011990">
    <property type="entry name" value="TPR-like_helical_dom_sf"/>
</dbReference>
<evidence type="ECO:0000256" key="2">
    <source>
        <dbReference type="SAM" id="Coils"/>
    </source>
</evidence>
<feature type="coiled-coil region" evidence="2">
    <location>
        <begin position="486"/>
        <end position="513"/>
    </location>
</feature>
<keyword evidence="2" id="KW-0175">Coiled coil</keyword>
<name>A0A6L5YTA4_9FIRM</name>
<dbReference type="Pfam" id="PF13181">
    <property type="entry name" value="TPR_8"/>
    <property type="match status" value="1"/>
</dbReference>
<dbReference type="SMART" id="SM00028">
    <property type="entry name" value="TPR"/>
    <property type="match status" value="2"/>
</dbReference>
<feature type="compositionally biased region" description="Acidic residues" evidence="3">
    <location>
        <begin position="437"/>
        <end position="447"/>
    </location>
</feature>
<dbReference type="RefSeq" id="WP_154430141.1">
    <property type="nucleotide sequence ID" value="NZ_VUNI01000014.1"/>
</dbReference>
<dbReference type="SUPFAM" id="SSF48452">
    <property type="entry name" value="TPR-like"/>
    <property type="match status" value="1"/>
</dbReference>
<protein>
    <submittedName>
        <fullName evidence="4">Uncharacterized protein</fullName>
    </submittedName>
</protein>
<proteinExistence type="predicted"/>
<organism evidence="4 5">
    <name type="scientific">Roseburia porci</name>
    <dbReference type="NCBI Taxonomy" id="2605790"/>
    <lineage>
        <taxon>Bacteria</taxon>
        <taxon>Bacillati</taxon>
        <taxon>Bacillota</taxon>
        <taxon>Clostridia</taxon>
        <taxon>Lachnospirales</taxon>
        <taxon>Lachnospiraceae</taxon>
        <taxon>Roseburia</taxon>
    </lineage>
</organism>
<reference evidence="4 5" key="1">
    <citation type="submission" date="2019-08" db="EMBL/GenBank/DDBJ databases">
        <title>In-depth cultivation of the pig gut microbiome towards novel bacterial diversity and tailored functional studies.</title>
        <authorList>
            <person name="Wylensek D."/>
            <person name="Hitch T.C.A."/>
            <person name="Clavel T."/>
        </authorList>
    </citation>
    <scope>NUCLEOTIDE SEQUENCE [LARGE SCALE GENOMIC DNA]</scope>
    <source>
        <strain evidence="4 5">MUC/MUC-530-WT-4D</strain>
    </source>
</reference>
<feature type="compositionally biased region" description="Acidic residues" evidence="3">
    <location>
        <begin position="533"/>
        <end position="556"/>
    </location>
</feature>
<accession>A0A6L5YTA4</accession>
<dbReference type="Proteomes" id="UP000474024">
    <property type="component" value="Unassembled WGS sequence"/>
</dbReference>
<feature type="repeat" description="TPR" evidence="1">
    <location>
        <begin position="74"/>
        <end position="107"/>
    </location>
</feature>
<feature type="compositionally biased region" description="Acidic residues" evidence="3">
    <location>
        <begin position="455"/>
        <end position="469"/>
    </location>
</feature>
<feature type="region of interest" description="Disordered" evidence="3">
    <location>
        <begin position="515"/>
        <end position="566"/>
    </location>
</feature>
<evidence type="ECO:0000313" key="5">
    <source>
        <dbReference type="Proteomes" id="UP000474024"/>
    </source>
</evidence>
<dbReference type="Gene3D" id="1.25.40.10">
    <property type="entry name" value="Tetratricopeptide repeat domain"/>
    <property type="match status" value="1"/>
</dbReference>
<dbReference type="Gene3D" id="3.40.50.300">
    <property type="entry name" value="P-loop containing nucleotide triphosphate hydrolases"/>
    <property type="match status" value="1"/>
</dbReference>
<evidence type="ECO:0000313" key="4">
    <source>
        <dbReference type="EMBL" id="MST75182.1"/>
    </source>
</evidence>
<keyword evidence="1" id="KW-0802">TPR repeat</keyword>
<dbReference type="EMBL" id="VUNI01000014">
    <property type="protein sequence ID" value="MST75182.1"/>
    <property type="molecule type" value="Genomic_DNA"/>
</dbReference>